<protein>
    <recommendedName>
        <fullName evidence="1">Co-chaperone DjlA N-terminal domain-containing protein</fullName>
    </recommendedName>
</protein>
<evidence type="ECO:0000313" key="2">
    <source>
        <dbReference type="EMBL" id="SVC71463.1"/>
    </source>
</evidence>
<dbReference type="InterPro" id="IPR029024">
    <property type="entry name" value="TerB-like"/>
</dbReference>
<dbReference type="Pfam" id="PF05099">
    <property type="entry name" value="TerB"/>
    <property type="match status" value="1"/>
</dbReference>
<organism evidence="2">
    <name type="scientific">marine metagenome</name>
    <dbReference type="NCBI Taxonomy" id="408172"/>
    <lineage>
        <taxon>unclassified sequences</taxon>
        <taxon>metagenomes</taxon>
        <taxon>ecological metagenomes</taxon>
    </lineage>
</organism>
<evidence type="ECO:0000259" key="1">
    <source>
        <dbReference type="Pfam" id="PF05099"/>
    </source>
</evidence>
<dbReference type="SUPFAM" id="SSF158682">
    <property type="entry name" value="TerB-like"/>
    <property type="match status" value="1"/>
</dbReference>
<dbReference type="AlphaFoldDB" id="A0A382PDI9"/>
<name>A0A382PDI9_9ZZZZ</name>
<feature type="non-terminal residue" evidence="2">
    <location>
        <position position="1"/>
    </location>
</feature>
<sequence length="290" mass="32270">IVDAGKLESGYGYGGWGKVGGIFTSFLYPPEGGKRLLKIVFRIVNMDDFPNIHLGFCSEEDNGVIDTLVADASFYFDGNGFLETAENENEARSEIIKLAMSVAMADGSLDDSEGNAIKHWIKKAIAPFSGKKQEQLKKIYNDALRTSYQEAKSGDLSVSGTVERLEELAETPQKYEAIELCFEVMAADGVADENEIKKIKGIAEGLGLDFDEIEKLRDKHLVGMELSMEQASIETILNIDPNWSNEKTKKHLTVEFAKWNNRLNTLAEGQERENAQKMLDLIAEGRKKYA</sequence>
<dbReference type="CDD" id="cd07176">
    <property type="entry name" value="terB"/>
    <property type="match status" value="1"/>
</dbReference>
<gene>
    <name evidence="2" type="ORF">METZ01_LOCUS324317</name>
</gene>
<dbReference type="InterPro" id="IPR007791">
    <property type="entry name" value="DjlA_N"/>
</dbReference>
<dbReference type="EMBL" id="UINC01106657">
    <property type="protein sequence ID" value="SVC71463.1"/>
    <property type="molecule type" value="Genomic_DNA"/>
</dbReference>
<proteinExistence type="predicted"/>
<reference evidence="2" key="1">
    <citation type="submission" date="2018-05" db="EMBL/GenBank/DDBJ databases">
        <authorList>
            <person name="Lanie J.A."/>
            <person name="Ng W.-L."/>
            <person name="Kazmierczak K.M."/>
            <person name="Andrzejewski T.M."/>
            <person name="Davidsen T.M."/>
            <person name="Wayne K.J."/>
            <person name="Tettelin H."/>
            <person name="Glass J.I."/>
            <person name="Rusch D."/>
            <person name="Podicherti R."/>
            <person name="Tsui H.-C.T."/>
            <person name="Winkler M.E."/>
        </authorList>
    </citation>
    <scope>NUCLEOTIDE SEQUENCE</scope>
</reference>
<accession>A0A382PDI9</accession>
<dbReference type="Gene3D" id="1.10.3680.10">
    <property type="entry name" value="TerB-like"/>
    <property type="match status" value="1"/>
</dbReference>
<feature type="domain" description="Co-chaperone DjlA N-terminal" evidence="1">
    <location>
        <begin position="132"/>
        <end position="217"/>
    </location>
</feature>